<feature type="chain" id="PRO_5043857375" description="Secreted protein" evidence="1">
    <location>
        <begin position="22"/>
        <end position="68"/>
    </location>
</feature>
<keyword evidence="1" id="KW-0732">Signal</keyword>
<organism evidence="2 3">
    <name type="scientific">Pseudomonas citronellolis</name>
    <dbReference type="NCBI Taxonomy" id="53408"/>
    <lineage>
        <taxon>Bacteria</taxon>
        <taxon>Pseudomonadati</taxon>
        <taxon>Pseudomonadota</taxon>
        <taxon>Gammaproteobacteria</taxon>
        <taxon>Pseudomonadales</taxon>
        <taxon>Pseudomonadaceae</taxon>
        <taxon>Pseudomonas</taxon>
    </lineage>
</organism>
<reference evidence="2" key="1">
    <citation type="submission" date="2023-03" db="EMBL/GenBank/DDBJ databases">
        <title>Draft assemblies of triclosan tolerant bacteria isolated from returned activated sludge.</title>
        <authorList>
            <person name="Van Hamelsveld S."/>
        </authorList>
    </citation>
    <scope>NUCLEOTIDE SEQUENCE</scope>
    <source>
        <strain evidence="2">GW210015_S63</strain>
    </source>
</reference>
<proteinExistence type="predicted"/>
<dbReference type="AlphaFoldDB" id="A0AAW6P6R6"/>
<dbReference type="RefSeq" id="WP_017516950.1">
    <property type="nucleotide sequence ID" value="NZ_JARJLR010000246.1"/>
</dbReference>
<evidence type="ECO:0000313" key="3">
    <source>
        <dbReference type="Proteomes" id="UP001220662"/>
    </source>
</evidence>
<protein>
    <recommendedName>
        <fullName evidence="4">Secreted protein</fullName>
    </recommendedName>
</protein>
<feature type="signal peptide" evidence="1">
    <location>
        <begin position="1"/>
        <end position="21"/>
    </location>
</feature>
<name>A0AAW6P6R6_9PSED</name>
<comment type="caution">
    <text evidence="2">The sequence shown here is derived from an EMBL/GenBank/DDBJ whole genome shotgun (WGS) entry which is preliminary data.</text>
</comment>
<dbReference type="EMBL" id="JARJLR010000246">
    <property type="protein sequence ID" value="MDF3842926.1"/>
    <property type="molecule type" value="Genomic_DNA"/>
</dbReference>
<evidence type="ECO:0000256" key="1">
    <source>
        <dbReference type="SAM" id="SignalP"/>
    </source>
</evidence>
<dbReference type="Proteomes" id="UP001220662">
    <property type="component" value="Unassembled WGS sequence"/>
</dbReference>
<accession>A0AAW6P6R6</accession>
<evidence type="ECO:0000313" key="2">
    <source>
        <dbReference type="EMBL" id="MDF3842926.1"/>
    </source>
</evidence>
<dbReference type="NCBIfam" id="NF041599">
    <property type="entry name" value="reg_PtrA_PA2808"/>
    <property type="match status" value="1"/>
</dbReference>
<evidence type="ECO:0008006" key="4">
    <source>
        <dbReference type="Google" id="ProtNLM"/>
    </source>
</evidence>
<gene>
    <name evidence="2" type="ORF">P3W55_14530</name>
</gene>
<sequence length="68" mass="7243">MNSLKTLLAIVAFAASSLAMAESGGDRTFAKMEQIRQSFVEGAQISQEQKVASPVAESNIKGDKHSKC</sequence>